<organism evidence="2 3">
    <name type="scientific">Galerina marginata (strain CBS 339.88)</name>
    <dbReference type="NCBI Taxonomy" id="685588"/>
    <lineage>
        <taxon>Eukaryota</taxon>
        <taxon>Fungi</taxon>
        <taxon>Dikarya</taxon>
        <taxon>Basidiomycota</taxon>
        <taxon>Agaricomycotina</taxon>
        <taxon>Agaricomycetes</taxon>
        <taxon>Agaricomycetidae</taxon>
        <taxon>Agaricales</taxon>
        <taxon>Agaricineae</taxon>
        <taxon>Strophariaceae</taxon>
        <taxon>Galerina</taxon>
    </lineage>
</organism>
<dbReference type="EMBL" id="KL142399">
    <property type="protein sequence ID" value="KDR69923.1"/>
    <property type="molecule type" value="Genomic_DNA"/>
</dbReference>
<dbReference type="AlphaFoldDB" id="A0A067ST18"/>
<keyword evidence="3" id="KW-1185">Reference proteome</keyword>
<reference evidence="3" key="1">
    <citation type="journal article" date="2014" name="Proc. Natl. Acad. Sci. U.S.A.">
        <title>Extensive sampling of basidiomycete genomes demonstrates inadequacy of the white-rot/brown-rot paradigm for wood decay fungi.</title>
        <authorList>
            <person name="Riley R."/>
            <person name="Salamov A.A."/>
            <person name="Brown D.W."/>
            <person name="Nagy L.G."/>
            <person name="Floudas D."/>
            <person name="Held B.W."/>
            <person name="Levasseur A."/>
            <person name="Lombard V."/>
            <person name="Morin E."/>
            <person name="Otillar R."/>
            <person name="Lindquist E.A."/>
            <person name="Sun H."/>
            <person name="LaButti K.M."/>
            <person name="Schmutz J."/>
            <person name="Jabbour D."/>
            <person name="Luo H."/>
            <person name="Baker S.E."/>
            <person name="Pisabarro A.G."/>
            <person name="Walton J.D."/>
            <person name="Blanchette R.A."/>
            <person name="Henrissat B."/>
            <person name="Martin F."/>
            <person name="Cullen D."/>
            <person name="Hibbett D.S."/>
            <person name="Grigoriev I.V."/>
        </authorList>
    </citation>
    <scope>NUCLEOTIDE SEQUENCE [LARGE SCALE GENOMIC DNA]</scope>
    <source>
        <strain evidence="3">CBS 339.88</strain>
    </source>
</reference>
<dbReference type="InterPro" id="IPR011333">
    <property type="entry name" value="SKP1/BTB/POZ_sf"/>
</dbReference>
<dbReference type="InterPro" id="IPR000210">
    <property type="entry name" value="BTB/POZ_dom"/>
</dbReference>
<evidence type="ECO:0000259" key="1">
    <source>
        <dbReference type="PROSITE" id="PS50097"/>
    </source>
</evidence>
<dbReference type="CDD" id="cd18186">
    <property type="entry name" value="BTB_POZ_ZBTB_KLHL-like"/>
    <property type="match status" value="1"/>
</dbReference>
<dbReference type="Gene3D" id="3.30.710.10">
    <property type="entry name" value="Potassium Channel Kv1.1, Chain A"/>
    <property type="match status" value="1"/>
</dbReference>
<dbReference type="OrthoDB" id="3036049at2759"/>
<name>A0A067ST18_GALM3</name>
<dbReference type="Proteomes" id="UP000027222">
    <property type="component" value="Unassembled WGS sequence"/>
</dbReference>
<feature type="domain" description="BTB" evidence="1">
    <location>
        <begin position="22"/>
        <end position="99"/>
    </location>
</feature>
<protein>
    <recommendedName>
        <fullName evidence="1">BTB domain-containing protein</fullName>
    </recommendedName>
</protein>
<evidence type="ECO:0000313" key="3">
    <source>
        <dbReference type="Proteomes" id="UP000027222"/>
    </source>
</evidence>
<dbReference type="PROSITE" id="PS50097">
    <property type="entry name" value="BTB"/>
    <property type="match status" value="1"/>
</dbReference>
<sequence>MSQSAQEITEPQRVPDLWFDDADVVFQAGQKLFRVHRGILCARSPIFRDMFSIPPPDQEAMGAGSTIDGCCLINLPDAQQDVYCFFLAIFDASFFEPPPSVHSISILASILRMSHKYDVGFLRYRAISHLNRLFPPHMVPSFIKSNNVSNLRTTVLEIIEPAYTANVRWIIPTVFLSTVQIKLEEIFESQHWNVLPTAIQQAYLRFREIYLLDRERMPRWIVFLPSKQCAYPAQCQMAARSYMVGYRQLIEKSEKKMLTRRELEVRSCPHCASYILAQATVELKERWNGFPINLGLPNWQTLRKEKSDLGKPTIPT</sequence>
<accession>A0A067ST18</accession>
<evidence type="ECO:0000313" key="2">
    <source>
        <dbReference type="EMBL" id="KDR69923.1"/>
    </source>
</evidence>
<dbReference type="SMART" id="SM00225">
    <property type="entry name" value="BTB"/>
    <property type="match status" value="1"/>
</dbReference>
<dbReference type="Pfam" id="PF00651">
    <property type="entry name" value="BTB"/>
    <property type="match status" value="1"/>
</dbReference>
<dbReference type="HOGENOM" id="CLU_033082_3_2_1"/>
<dbReference type="SUPFAM" id="SSF54695">
    <property type="entry name" value="POZ domain"/>
    <property type="match status" value="1"/>
</dbReference>
<gene>
    <name evidence="2" type="ORF">GALMADRAFT_103536</name>
</gene>
<proteinExistence type="predicted"/>